<keyword evidence="6 8" id="KW-1133">Transmembrane helix</keyword>
<evidence type="ECO:0000256" key="2">
    <source>
        <dbReference type="ARBA" id="ARBA00005236"/>
    </source>
</evidence>
<dbReference type="RefSeq" id="WP_131905300.1">
    <property type="nucleotide sequence ID" value="NZ_BAAAFU010000004.1"/>
</dbReference>
<evidence type="ECO:0000256" key="1">
    <source>
        <dbReference type="ARBA" id="ARBA00004651"/>
    </source>
</evidence>
<dbReference type="GO" id="GO:0098797">
    <property type="term" value="C:plasma membrane protein complex"/>
    <property type="evidence" value="ECO:0007669"/>
    <property type="project" value="TreeGrafter"/>
</dbReference>
<accession>A0A4R1F129</accession>
<name>A0A4R1F129_9GAMM</name>
<keyword evidence="7 8" id="KW-0472">Membrane</keyword>
<evidence type="ECO:0000313" key="11">
    <source>
        <dbReference type="EMBL" id="TCJ86980.1"/>
    </source>
</evidence>
<dbReference type="AlphaFoldDB" id="A0A4R1F129"/>
<organism evidence="11 12">
    <name type="scientific">Cocleimonas flava</name>
    <dbReference type="NCBI Taxonomy" id="634765"/>
    <lineage>
        <taxon>Bacteria</taxon>
        <taxon>Pseudomonadati</taxon>
        <taxon>Pseudomonadota</taxon>
        <taxon>Gammaproteobacteria</taxon>
        <taxon>Thiotrichales</taxon>
        <taxon>Thiotrichaceae</taxon>
        <taxon>Cocleimonas</taxon>
    </lineage>
</organism>
<dbReference type="InterPro" id="IPR011925">
    <property type="entry name" value="LolCE_TM"/>
</dbReference>
<dbReference type="EMBL" id="SMFQ01000003">
    <property type="protein sequence ID" value="TCJ86980.1"/>
    <property type="molecule type" value="Genomic_DNA"/>
</dbReference>
<evidence type="ECO:0000313" key="12">
    <source>
        <dbReference type="Proteomes" id="UP000294887"/>
    </source>
</evidence>
<keyword evidence="3" id="KW-0813">Transport</keyword>
<sequence>MFKPLELFVGLRYTRSKHKNNFISFISLASMLGILFGVLVLITVLSVMNGFEKELRDRILSMVSHVTISETNGLLSDWRKQQQELVDMPEVIGSAPFIRNQVMLSANGELRGVLLEGILPKEQPKVGGVHNRMLEGSFDDLQPRGYGIALGVELAQQLGVFPGDKLTVVTPRFRVTPAGMIPRSKRFTVVAVYKINMAEYDSATAFIHMQDASKLFSTKDNVTGIRLKLTDLFDAPEVSYGLSKKLGDEFTVTDWGQENKSLFQVQKTEKVVMFFILFLIVLVAVFNLVSSLVMVVNDKQADIAILRTQGMSAKQVKRIFMVQGIIIGLFGAILGAILGVLLALNIGTIVEWIETLFNIELLPQDLFYASSKFPSVVDFKQVIGISIASFVLAILATLYPASRAAKVQPAESLRYE</sequence>
<feature type="domain" description="ABC3 transporter permease C-terminal" evidence="9">
    <location>
        <begin position="274"/>
        <end position="409"/>
    </location>
</feature>
<feature type="transmembrane region" description="Helical" evidence="8">
    <location>
        <begin position="271"/>
        <end position="297"/>
    </location>
</feature>
<comment type="similarity">
    <text evidence="2">Belongs to the ABC-4 integral membrane protein family. LolC/E subfamily.</text>
</comment>
<dbReference type="GO" id="GO:0042953">
    <property type="term" value="P:lipoprotein transport"/>
    <property type="evidence" value="ECO:0007669"/>
    <property type="project" value="InterPro"/>
</dbReference>
<gene>
    <name evidence="11" type="ORF">EV695_1481</name>
</gene>
<feature type="transmembrane region" description="Helical" evidence="8">
    <location>
        <begin position="382"/>
        <end position="401"/>
    </location>
</feature>
<proteinExistence type="inferred from homology"/>
<evidence type="ECO:0000259" key="10">
    <source>
        <dbReference type="Pfam" id="PF12704"/>
    </source>
</evidence>
<evidence type="ECO:0000256" key="3">
    <source>
        <dbReference type="ARBA" id="ARBA00022448"/>
    </source>
</evidence>
<evidence type="ECO:0000256" key="8">
    <source>
        <dbReference type="SAM" id="Phobius"/>
    </source>
</evidence>
<feature type="domain" description="MacB-like periplasmic core" evidence="10">
    <location>
        <begin position="27"/>
        <end position="238"/>
    </location>
</feature>
<dbReference type="Proteomes" id="UP000294887">
    <property type="component" value="Unassembled WGS sequence"/>
</dbReference>
<keyword evidence="5 8" id="KW-0812">Transmembrane</keyword>
<comment type="caution">
    <text evidence="11">The sequence shown here is derived from an EMBL/GenBank/DDBJ whole genome shotgun (WGS) entry which is preliminary data.</text>
</comment>
<evidence type="ECO:0000256" key="5">
    <source>
        <dbReference type="ARBA" id="ARBA00022692"/>
    </source>
</evidence>
<evidence type="ECO:0000256" key="7">
    <source>
        <dbReference type="ARBA" id="ARBA00023136"/>
    </source>
</evidence>
<comment type="subcellular location">
    <subcellularLocation>
        <location evidence="1">Cell membrane</location>
        <topology evidence="1">Multi-pass membrane protein</topology>
    </subcellularLocation>
</comment>
<dbReference type="GO" id="GO:0044874">
    <property type="term" value="P:lipoprotein localization to outer membrane"/>
    <property type="evidence" value="ECO:0007669"/>
    <property type="project" value="TreeGrafter"/>
</dbReference>
<dbReference type="OrthoDB" id="9808461at2"/>
<feature type="transmembrane region" description="Helical" evidence="8">
    <location>
        <begin position="318"/>
        <end position="344"/>
    </location>
</feature>
<evidence type="ECO:0000259" key="9">
    <source>
        <dbReference type="Pfam" id="PF02687"/>
    </source>
</evidence>
<dbReference type="Pfam" id="PF12704">
    <property type="entry name" value="MacB_PCD"/>
    <property type="match status" value="1"/>
</dbReference>
<dbReference type="InterPro" id="IPR025857">
    <property type="entry name" value="MacB_PCD"/>
</dbReference>
<keyword evidence="12" id="KW-1185">Reference proteome</keyword>
<keyword evidence="4" id="KW-1003">Cell membrane</keyword>
<protein>
    <submittedName>
        <fullName evidence="11">Lipoprotein-releasing system permease protein</fullName>
    </submittedName>
</protein>
<dbReference type="NCBIfam" id="TIGR02212">
    <property type="entry name" value="lolCE"/>
    <property type="match status" value="1"/>
</dbReference>
<evidence type="ECO:0000256" key="6">
    <source>
        <dbReference type="ARBA" id="ARBA00022989"/>
    </source>
</evidence>
<dbReference type="InterPro" id="IPR003838">
    <property type="entry name" value="ABC3_permease_C"/>
</dbReference>
<reference evidence="11 12" key="1">
    <citation type="submission" date="2019-03" db="EMBL/GenBank/DDBJ databases">
        <title>Genomic Encyclopedia of Type Strains, Phase IV (KMG-IV): sequencing the most valuable type-strain genomes for metagenomic binning, comparative biology and taxonomic classification.</title>
        <authorList>
            <person name="Goeker M."/>
        </authorList>
    </citation>
    <scope>NUCLEOTIDE SEQUENCE [LARGE SCALE GENOMIC DNA]</scope>
    <source>
        <strain evidence="11 12">DSM 24830</strain>
    </source>
</reference>
<dbReference type="PANTHER" id="PTHR30489:SF0">
    <property type="entry name" value="LIPOPROTEIN-RELEASING SYSTEM TRANSMEMBRANE PROTEIN LOLE"/>
    <property type="match status" value="1"/>
</dbReference>
<evidence type="ECO:0000256" key="4">
    <source>
        <dbReference type="ARBA" id="ARBA00022475"/>
    </source>
</evidence>
<dbReference type="PANTHER" id="PTHR30489">
    <property type="entry name" value="LIPOPROTEIN-RELEASING SYSTEM TRANSMEMBRANE PROTEIN LOLE"/>
    <property type="match status" value="1"/>
</dbReference>
<dbReference type="Pfam" id="PF02687">
    <property type="entry name" value="FtsX"/>
    <property type="match status" value="1"/>
</dbReference>
<feature type="transmembrane region" description="Helical" evidence="8">
    <location>
        <begin position="21"/>
        <end position="48"/>
    </location>
</feature>
<dbReference type="InterPro" id="IPR051447">
    <property type="entry name" value="Lipoprotein-release_system"/>
</dbReference>
<keyword evidence="11" id="KW-0449">Lipoprotein</keyword>